<dbReference type="EMBL" id="KV010152">
    <property type="protein sequence ID" value="KZV28311.1"/>
    <property type="molecule type" value="Genomic_DNA"/>
</dbReference>
<sequence>MPPRRRGRVVRQVVGDSRAPESDENVAQQSVPLHRQAGQAEAVRVDAQLANLWRVGL</sequence>
<reference evidence="2 3" key="1">
    <citation type="journal article" date="2015" name="Proc. Natl. Acad. Sci. U.S.A.">
        <title>The resurrection genome of Boea hygrometrica: A blueprint for survival of dehydration.</title>
        <authorList>
            <person name="Xiao L."/>
            <person name="Yang G."/>
            <person name="Zhang L."/>
            <person name="Yang X."/>
            <person name="Zhao S."/>
            <person name="Ji Z."/>
            <person name="Zhou Q."/>
            <person name="Hu M."/>
            <person name="Wang Y."/>
            <person name="Chen M."/>
            <person name="Xu Y."/>
            <person name="Jin H."/>
            <person name="Xiao X."/>
            <person name="Hu G."/>
            <person name="Bao F."/>
            <person name="Hu Y."/>
            <person name="Wan P."/>
            <person name="Li L."/>
            <person name="Deng X."/>
            <person name="Kuang T."/>
            <person name="Xiang C."/>
            <person name="Zhu J.K."/>
            <person name="Oliver M.J."/>
            <person name="He Y."/>
        </authorList>
    </citation>
    <scope>NUCLEOTIDE SEQUENCE [LARGE SCALE GENOMIC DNA]</scope>
    <source>
        <strain evidence="3">cv. XS01</strain>
    </source>
</reference>
<accession>A0A2Z7B1W0</accession>
<keyword evidence="3" id="KW-1185">Reference proteome</keyword>
<name>A0A2Z7B1W0_9LAMI</name>
<dbReference type="AlphaFoldDB" id="A0A2Z7B1W0"/>
<evidence type="ECO:0000313" key="2">
    <source>
        <dbReference type="EMBL" id="KZV28311.1"/>
    </source>
</evidence>
<protein>
    <submittedName>
        <fullName evidence="2">Uncharacterized protein</fullName>
    </submittedName>
</protein>
<evidence type="ECO:0000313" key="3">
    <source>
        <dbReference type="Proteomes" id="UP000250235"/>
    </source>
</evidence>
<gene>
    <name evidence="2" type="ORF">F511_21193</name>
</gene>
<proteinExistence type="predicted"/>
<organism evidence="2 3">
    <name type="scientific">Dorcoceras hygrometricum</name>
    <dbReference type="NCBI Taxonomy" id="472368"/>
    <lineage>
        <taxon>Eukaryota</taxon>
        <taxon>Viridiplantae</taxon>
        <taxon>Streptophyta</taxon>
        <taxon>Embryophyta</taxon>
        <taxon>Tracheophyta</taxon>
        <taxon>Spermatophyta</taxon>
        <taxon>Magnoliopsida</taxon>
        <taxon>eudicotyledons</taxon>
        <taxon>Gunneridae</taxon>
        <taxon>Pentapetalae</taxon>
        <taxon>asterids</taxon>
        <taxon>lamiids</taxon>
        <taxon>Lamiales</taxon>
        <taxon>Gesneriaceae</taxon>
        <taxon>Didymocarpoideae</taxon>
        <taxon>Trichosporeae</taxon>
        <taxon>Loxocarpinae</taxon>
        <taxon>Dorcoceras</taxon>
    </lineage>
</organism>
<feature type="region of interest" description="Disordered" evidence="1">
    <location>
        <begin position="1"/>
        <end position="31"/>
    </location>
</feature>
<dbReference type="Proteomes" id="UP000250235">
    <property type="component" value="Unassembled WGS sequence"/>
</dbReference>
<evidence type="ECO:0000256" key="1">
    <source>
        <dbReference type="SAM" id="MobiDB-lite"/>
    </source>
</evidence>